<evidence type="ECO:0000313" key="2">
    <source>
        <dbReference type="EMBL" id="KAL1403173.1"/>
    </source>
</evidence>
<feature type="compositionally biased region" description="Basic and acidic residues" evidence="1">
    <location>
        <begin position="216"/>
        <end position="232"/>
    </location>
</feature>
<dbReference type="Proteomes" id="UP001562425">
    <property type="component" value="Unassembled WGS sequence"/>
</dbReference>
<feature type="non-terminal residue" evidence="2">
    <location>
        <position position="1"/>
    </location>
</feature>
<dbReference type="EMBL" id="JBEHCU010001955">
    <property type="protein sequence ID" value="KAL1403173.1"/>
    <property type="molecule type" value="Genomic_DNA"/>
</dbReference>
<feature type="compositionally biased region" description="Low complexity" evidence="1">
    <location>
        <begin position="233"/>
        <end position="243"/>
    </location>
</feature>
<keyword evidence="3" id="KW-1185">Reference proteome</keyword>
<name>A0ABD1DTU6_CULPP</name>
<gene>
    <name evidence="2" type="ORF">pipiens_000920</name>
</gene>
<reference evidence="2 3" key="1">
    <citation type="submission" date="2024-05" db="EMBL/GenBank/DDBJ databases">
        <title>Culex pipiens pipiens assembly and annotation.</title>
        <authorList>
            <person name="Alout H."/>
            <person name="Durand T."/>
        </authorList>
    </citation>
    <scope>NUCLEOTIDE SEQUENCE [LARGE SCALE GENOMIC DNA]</scope>
    <source>
        <strain evidence="2">HA-2024</strain>
        <tissue evidence="2">Whole body</tissue>
    </source>
</reference>
<organism evidence="2 3">
    <name type="scientific">Culex pipiens pipiens</name>
    <name type="common">Northern house mosquito</name>
    <dbReference type="NCBI Taxonomy" id="38569"/>
    <lineage>
        <taxon>Eukaryota</taxon>
        <taxon>Metazoa</taxon>
        <taxon>Ecdysozoa</taxon>
        <taxon>Arthropoda</taxon>
        <taxon>Hexapoda</taxon>
        <taxon>Insecta</taxon>
        <taxon>Pterygota</taxon>
        <taxon>Neoptera</taxon>
        <taxon>Endopterygota</taxon>
        <taxon>Diptera</taxon>
        <taxon>Nematocera</taxon>
        <taxon>Culicoidea</taxon>
        <taxon>Culicidae</taxon>
        <taxon>Culicinae</taxon>
        <taxon>Culicini</taxon>
        <taxon>Culex</taxon>
        <taxon>Culex</taxon>
    </lineage>
</organism>
<accession>A0ABD1DTU6</accession>
<feature type="region of interest" description="Disordered" evidence="1">
    <location>
        <begin position="210"/>
        <end position="243"/>
    </location>
</feature>
<protein>
    <submittedName>
        <fullName evidence="2">Uncharacterized protein</fullName>
    </submittedName>
</protein>
<dbReference type="AlphaFoldDB" id="A0ABD1DTU6"/>
<evidence type="ECO:0000313" key="3">
    <source>
        <dbReference type="Proteomes" id="UP001562425"/>
    </source>
</evidence>
<feature type="non-terminal residue" evidence="2">
    <location>
        <position position="243"/>
    </location>
</feature>
<sequence length="243" mass="26583">RHPLDTDLAVAAEFVLQSVHHRVLQHATGRPGVLPADAQWSAAAEDTERGRRSWWGQDFLRPAHAQPQRQQQLQQQPAQCQQPGREPHDDAGVLFVRGAHFSPIPIELFGSHRRRRFHHITSSPRPANFLAGRRFGIERVGLVPALELLGSCCAHRKFPHRVQFALSGTGPSAPAPTSPPASAAGRWGRFQWGWPKWVHSTAPGLYGGSGAAAGVCRKDPPAQEEGQGRRQVQESGGECCQLG</sequence>
<evidence type="ECO:0000256" key="1">
    <source>
        <dbReference type="SAM" id="MobiDB-lite"/>
    </source>
</evidence>
<proteinExistence type="predicted"/>
<comment type="caution">
    <text evidence="2">The sequence shown here is derived from an EMBL/GenBank/DDBJ whole genome shotgun (WGS) entry which is preliminary data.</text>
</comment>